<evidence type="ECO:0000256" key="1">
    <source>
        <dbReference type="ARBA" id="ARBA00004651"/>
    </source>
</evidence>
<dbReference type="Gene3D" id="3.30.70.1430">
    <property type="entry name" value="Multidrug efflux transporter AcrB pore domain"/>
    <property type="match status" value="2"/>
</dbReference>
<dbReference type="AlphaFoldDB" id="A0A162GEW3"/>
<protein>
    <submittedName>
        <fullName evidence="9">Cation transporter</fullName>
    </submittedName>
</protein>
<dbReference type="Gene3D" id="3.30.70.1440">
    <property type="entry name" value="Multidrug efflux transporter AcrB pore domain"/>
    <property type="match status" value="1"/>
</dbReference>
<keyword evidence="6 8" id="KW-1133">Transmembrane helix</keyword>
<dbReference type="NCBIfam" id="TIGR00914">
    <property type="entry name" value="2A0601"/>
    <property type="match status" value="1"/>
</dbReference>
<dbReference type="PRINTS" id="PR00702">
    <property type="entry name" value="ACRIFLAVINRP"/>
</dbReference>
<keyword evidence="4" id="KW-1003">Cell membrane</keyword>
<feature type="transmembrane region" description="Helical" evidence="8">
    <location>
        <begin position="390"/>
        <end position="411"/>
    </location>
</feature>
<dbReference type="SUPFAM" id="SSF82693">
    <property type="entry name" value="Multidrug efflux transporter AcrB pore domain, PN1, PN2, PC1 and PC2 subdomains"/>
    <property type="match status" value="2"/>
</dbReference>
<evidence type="ECO:0000256" key="6">
    <source>
        <dbReference type="ARBA" id="ARBA00022989"/>
    </source>
</evidence>
<evidence type="ECO:0000256" key="8">
    <source>
        <dbReference type="SAM" id="Phobius"/>
    </source>
</evidence>
<feature type="transmembrane region" description="Helical" evidence="8">
    <location>
        <begin position="916"/>
        <end position="940"/>
    </location>
</feature>
<keyword evidence="5 8" id="KW-0812">Transmembrane</keyword>
<evidence type="ECO:0000313" key="9">
    <source>
        <dbReference type="EMBL" id="KYG67981.1"/>
    </source>
</evidence>
<dbReference type="GO" id="GO:0005886">
    <property type="term" value="C:plasma membrane"/>
    <property type="evidence" value="ECO:0007669"/>
    <property type="project" value="UniProtKB-SubCell"/>
</dbReference>
<keyword evidence="7 8" id="KW-0472">Membrane</keyword>
<evidence type="ECO:0000256" key="4">
    <source>
        <dbReference type="ARBA" id="ARBA00022475"/>
    </source>
</evidence>
<dbReference type="EMBL" id="LUKD01000001">
    <property type="protein sequence ID" value="KYG67981.1"/>
    <property type="molecule type" value="Genomic_DNA"/>
</dbReference>
<dbReference type="Gene3D" id="1.20.1640.10">
    <property type="entry name" value="Multidrug efflux transporter AcrB transmembrane domain"/>
    <property type="match status" value="2"/>
</dbReference>
<keyword evidence="3" id="KW-0813">Transport</keyword>
<dbReference type="Pfam" id="PF00873">
    <property type="entry name" value="ACR_tran"/>
    <property type="match status" value="1"/>
</dbReference>
<dbReference type="InterPro" id="IPR004763">
    <property type="entry name" value="CusA-like"/>
</dbReference>
<feature type="transmembrane region" description="Helical" evidence="8">
    <location>
        <begin position="442"/>
        <end position="461"/>
    </location>
</feature>
<dbReference type="PANTHER" id="PTHR32063:SF19">
    <property type="entry name" value="CATION EFFLUX SYSTEM PROTEIN CUSA"/>
    <property type="match status" value="1"/>
</dbReference>
<comment type="similarity">
    <text evidence="2">Belongs to the resistance-nodulation-cell division (RND) (TC 2.A.6) family.</text>
</comment>
<accession>A0A162GEW3</accession>
<evidence type="ECO:0000256" key="7">
    <source>
        <dbReference type="ARBA" id="ARBA00023136"/>
    </source>
</evidence>
<comment type="caution">
    <text evidence="9">The sequence shown here is derived from an EMBL/GenBank/DDBJ whole genome shotgun (WGS) entry which is preliminary data.</text>
</comment>
<feature type="transmembrane region" description="Helical" evidence="8">
    <location>
        <begin position="866"/>
        <end position="883"/>
    </location>
</feature>
<proteinExistence type="inferred from homology"/>
<dbReference type="SUPFAM" id="SSF82714">
    <property type="entry name" value="Multidrug efflux transporter AcrB TolC docking domain, DN and DC subdomains"/>
    <property type="match status" value="2"/>
</dbReference>
<dbReference type="SUPFAM" id="SSF82866">
    <property type="entry name" value="Multidrug efflux transporter AcrB transmembrane domain"/>
    <property type="match status" value="2"/>
</dbReference>
<dbReference type="InterPro" id="IPR001036">
    <property type="entry name" value="Acrflvin-R"/>
</dbReference>
<dbReference type="Gene3D" id="3.30.2090.10">
    <property type="entry name" value="Multidrug efflux transporter AcrB TolC docking domain, DN and DC subdomains"/>
    <property type="match status" value="2"/>
</dbReference>
<comment type="subcellular location">
    <subcellularLocation>
        <location evidence="1">Cell membrane</location>
        <topology evidence="1">Multi-pass membrane protein</topology>
    </subcellularLocation>
</comment>
<evidence type="ECO:0000256" key="5">
    <source>
        <dbReference type="ARBA" id="ARBA00022692"/>
    </source>
</evidence>
<gene>
    <name evidence="9" type="ORF">AZI87_01535</name>
</gene>
<dbReference type="InterPro" id="IPR027463">
    <property type="entry name" value="AcrB_DN_DC_subdom"/>
</dbReference>
<sequence length="1039" mass="115534">MIARIIDWCSRNSRITFAIAAFLGLWGIYCLKNIQVDAIPDLSETQVIIYTEWMGRSPDLVEDQITYPLVASMLSAPKVKVARGFSMFGMSFVYVIFEDDTDLYWARSRVVEYLSKISGQLPQGAKTSLGPDASGVGWVFQYVLEDKSSRHDLAEIKTFQDWYLKYWLASVPGVAEVSSIGGFERQYQVEVDPNRLASLKIPIERVIRAIRENNKDVGGRTLEISEREYYVRGLGYIKDPRELENISLGLSSTGTPIRVADVARVNIGPNIRRGLSDFNGKGDTVGGLIVMRQGEEVSRVIERVKAKIEEVKGAFPPGVELKVVYDRSSLIQEAIETLRNNIFEEMVLVCLIILLFLFHVRSALVVAITLPLSVLISMIPLYHLDISLNIMSMGGIILAIGDIVDGVVVFIENSHKKIAEHGQSRSRLELVTEACQELGPSIFSALLIISVSFLPIFALQAQEGKLFHPLAYTKTFAMIAAALVSITVTPPLIAYFLKGRIRSEEENPVNRKLQSLYRPALIWCLKKSKVVLVATAAMVALSLFGFSRLGSEFMPSLWEGDLLFMPITVPGISVTSATDLLTRQSQAIKTVPEVESVFGKAGKFDTATDPAPLSMFEYTIRLKPRSEWRKGLSEDELIAALDKAVEVPGLNRAWTKPIRGRIDMLSTGIRTPIGIKVFGKDLKVIEDIGQQLERTLANVPGTRSVYAERIIGGYYLDFEPNREDLQRYGLNVGDVQIVVETAIGGMEISQTIEGRERYTINVRYPRELRDSIDKLSRTLVATPTGTQIPLGQLGQLVTRKGPPMVLNENGSLAGYVYIDLQDRDPGSYVNDAKKAVLENIKMPPGYFVSWTGQYEYLERMQNRMKIILPLTLLLIFAFLYFSMRSVSKSLLIMFSVPLSLIGGILLMWGLNYNTSVAVWAGAIALIGVAVETASIMIVFIDEAWNRRRKEGTLKGHDDFIAATVDGAQKSMRSVLMAVSMNIFGLLPVMLATGLGADVMKRLSSPMFGGLISLTLLTLFVIPVLYLLREKRVYPAQRTP</sequence>
<dbReference type="GO" id="GO:0042910">
    <property type="term" value="F:xenobiotic transmembrane transporter activity"/>
    <property type="evidence" value="ECO:0007669"/>
    <property type="project" value="TreeGrafter"/>
</dbReference>
<evidence type="ECO:0000256" key="2">
    <source>
        <dbReference type="ARBA" id="ARBA00010942"/>
    </source>
</evidence>
<reference evidence="9 10" key="1">
    <citation type="submission" date="2016-03" db="EMBL/GenBank/DDBJ databases">
        <authorList>
            <person name="Ploux O."/>
        </authorList>
    </citation>
    <scope>NUCLEOTIDE SEQUENCE [LARGE SCALE GENOMIC DNA]</scope>
    <source>
        <strain evidence="9 10">EC13</strain>
    </source>
</reference>
<feature type="transmembrane region" description="Helical" evidence="8">
    <location>
        <begin position="974"/>
        <end position="994"/>
    </location>
</feature>
<dbReference type="RefSeq" id="WP_063204685.1">
    <property type="nucleotide sequence ID" value="NZ_LUKD01000001.1"/>
</dbReference>
<dbReference type="Gene3D" id="3.30.70.1320">
    <property type="entry name" value="Multidrug efflux transporter AcrB pore domain like"/>
    <property type="match status" value="1"/>
</dbReference>
<dbReference type="GO" id="GO:0008324">
    <property type="term" value="F:monoatomic cation transmembrane transporter activity"/>
    <property type="evidence" value="ECO:0007669"/>
    <property type="project" value="InterPro"/>
</dbReference>
<dbReference type="Proteomes" id="UP000075799">
    <property type="component" value="Unassembled WGS sequence"/>
</dbReference>
<feature type="transmembrane region" description="Helical" evidence="8">
    <location>
        <begin position="476"/>
        <end position="497"/>
    </location>
</feature>
<feature type="transmembrane region" description="Helical" evidence="8">
    <location>
        <begin position="530"/>
        <end position="547"/>
    </location>
</feature>
<feature type="transmembrane region" description="Helical" evidence="8">
    <location>
        <begin position="342"/>
        <end position="358"/>
    </location>
</feature>
<name>A0A162GEW3_BDEBC</name>
<feature type="transmembrane region" description="Helical" evidence="8">
    <location>
        <begin position="890"/>
        <end position="910"/>
    </location>
</feature>
<evidence type="ECO:0000256" key="3">
    <source>
        <dbReference type="ARBA" id="ARBA00022448"/>
    </source>
</evidence>
<dbReference type="PANTHER" id="PTHR32063">
    <property type="match status" value="1"/>
</dbReference>
<organism evidence="9 10">
    <name type="scientific">Bdellovibrio bacteriovorus</name>
    <dbReference type="NCBI Taxonomy" id="959"/>
    <lineage>
        <taxon>Bacteria</taxon>
        <taxon>Pseudomonadati</taxon>
        <taxon>Bdellovibrionota</taxon>
        <taxon>Bdellovibrionia</taxon>
        <taxon>Bdellovibrionales</taxon>
        <taxon>Pseudobdellovibrionaceae</taxon>
        <taxon>Bdellovibrio</taxon>
    </lineage>
</organism>
<evidence type="ECO:0000313" key="10">
    <source>
        <dbReference type="Proteomes" id="UP000075799"/>
    </source>
</evidence>
<feature type="transmembrane region" description="Helical" evidence="8">
    <location>
        <begin position="1006"/>
        <end position="1027"/>
    </location>
</feature>
<dbReference type="OrthoDB" id="9176633at2"/>